<comment type="caution">
    <text evidence="1">The sequence shown here is derived from an EMBL/GenBank/DDBJ whole genome shotgun (WGS) entry which is preliminary data.</text>
</comment>
<organism evidence="1 2">
    <name type="scientific">Pseudomonas fluorescens ICMP 11288</name>
    <dbReference type="NCBI Taxonomy" id="1198309"/>
    <lineage>
        <taxon>Bacteria</taxon>
        <taxon>Pseudomonadati</taxon>
        <taxon>Pseudomonadota</taxon>
        <taxon>Gammaproteobacteria</taxon>
        <taxon>Pseudomonadales</taxon>
        <taxon>Pseudomonadaceae</taxon>
        <taxon>Pseudomonas</taxon>
    </lineage>
</organism>
<dbReference type="EMBL" id="LKEF01000026">
    <property type="protein sequence ID" value="KTB63364.1"/>
    <property type="molecule type" value="Genomic_DNA"/>
</dbReference>
<protein>
    <submittedName>
        <fullName evidence="1">Uncharacterized protein</fullName>
    </submittedName>
</protein>
<gene>
    <name evidence="1" type="ORF">AO063_13600</name>
</gene>
<proteinExistence type="predicted"/>
<evidence type="ECO:0000313" key="2">
    <source>
        <dbReference type="Proteomes" id="UP000054197"/>
    </source>
</evidence>
<name>A0A0W0HRA8_PSEFL</name>
<dbReference type="AlphaFoldDB" id="A0A0W0HRA8"/>
<evidence type="ECO:0000313" key="1">
    <source>
        <dbReference type="EMBL" id="KTB63364.1"/>
    </source>
</evidence>
<accession>A0A0W0HRA8</accession>
<reference evidence="1 2" key="1">
    <citation type="submission" date="2015-09" db="EMBL/GenBank/DDBJ databases">
        <title>Genome sequence of ICMP 11288.</title>
        <authorList>
            <person name="Visnovsky S."/>
            <person name="Lu A."/>
            <person name="Panda P."/>
            <person name="Pitman A."/>
        </authorList>
    </citation>
    <scope>NUCLEOTIDE SEQUENCE [LARGE SCALE GENOMIC DNA]</scope>
    <source>
        <strain evidence="1 2">ICMP 11288</strain>
    </source>
</reference>
<sequence>MGDVLNVVAISRHQPTYALGPQRGDDTRGAATPVKTRQRGLRDVQGIHEIQQILGQRRLLAGAHDLRIDKPRRAIAAQVGYQHAVATLGQHRRNVIVATWVVRETMQQNDRRTAFRAVGFIGHVEHGGAHVEQWGEWVHDGILVAGQR</sequence>
<dbReference type="Proteomes" id="UP000054197">
    <property type="component" value="Unassembled WGS sequence"/>
</dbReference>